<keyword evidence="4 7" id="KW-0812">Transmembrane</keyword>
<dbReference type="PANTHER" id="PTHR30460">
    <property type="entry name" value="MODERATE CONDUCTANCE MECHANOSENSITIVE CHANNEL YBIO"/>
    <property type="match status" value="1"/>
</dbReference>
<evidence type="ECO:0000256" key="2">
    <source>
        <dbReference type="ARBA" id="ARBA00008017"/>
    </source>
</evidence>
<evidence type="ECO:0000313" key="14">
    <source>
        <dbReference type="Proteomes" id="UP001597295"/>
    </source>
</evidence>
<comment type="caution">
    <text evidence="13">The sequence shown here is derived from an EMBL/GenBank/DDBJ whole genome shotgun (WGS) entry which is preliminary data.</text>
</comment>
<feature type="transmembrane region" description="Helical" evidence="7">
    <location>
        <begin position="453"/>
        <end position="479"/>
    </location>
</feature>
<dbReference type="InterPro" id="IPR023408">
    <property type="entry name" value="MscS_beta-dom_sf"/>
</dbReference>
<evidence type="ECO:0000256" key="8">
    <source>
        <dbReference type="SAM" id="SignalP"/>
    </source>
</evidence>
<feature type="chain" id="PRO_5046322881" evidence="8">
    <location>
        <begin position="24"/>
        <end position="731"/>
    </location>
</feature>
<evidence type="ECO:0000259" key="10">
    <source>
        <dbReference type="Pfam" id="PF21082"/>
    </source>
</evidence>
<dbReference type="Gene3D" id="2.30.30.60">
    <property type="match status" value="1"/>
</dbReference>
<feature type="domain" description="Mechanosensitive ion channel MscS" evidence="9">
    <location>
        <begin position="545"/>
        <end position="611"/>
    </location>
</feature>
<dbReference type="InterPro" id="IPR011014">
    <property type="entry name" value="MscS_channel_TM-2"/>
</dbReference>
<protein>
    <submittedName>
        <fullName evidence="13">Mechanosensitive ion channel domain-containing protein</fullName>
    </submittedName>
</protein>
<dbReference type="SUPFAM" id="SSF50182">
    <property type="entry name" value="Sm-like ribonucleoproteins"/>
    <property type="match status" value="1"/>
</dbReference>
<dbReference type="Pfam" id="PF21082">
    <property type="entry name" value="MS_channel_3rd"/>
    <property type="match status" value="1"/>
</dbReference>
<feature type="transmembrane region" description="Helical" evidence="7">
    <location>
        <begin position="333"/>
        <end position="353"/>
    </location>
</feature>
<keyword evidence="6 7" id="KW-0472">Membrane</keyword>
<feature type="transmembrane region" description="Helical" evidence="7">
    <location>
        <begin position="500"/>
        <end position="519"/>
    </location>
</feature>
<feature type="domain" description="Moderate conductance mechanosensitive channel YbiO-like transmembrane helix 1" evidence="12">
    <location>
        <begin position="364"/>
        <end position="438"/>
    </location>
</feature>
<evidence type="ECO:0000256" key="1">
    <source>
        <dbReference type="ARBA" id="ARBA00004651"/>
    </source>
</evidence>
<evidence type="ECO:0000259" key="9">
    <source>
        <dbReference type="Pfam" id="PF00924"/>
    </source>
</evidence>
<evidence type="ECO:0000313" key="13">
    <source>
        <dbReference type="EMBL" id="MFD2261836.1"/>
    </source>
</evidence>
<gene>
    <name evidence="13" type="ORF">ACFSM5_02985</name>
</gene>
<dbReference type="InterPro" id="IPR011066">
    <property type="entry name" value="MscS_channel_C_sf"/>
</dbReference>
<evidence type="ECO:0000256" key="3">
    <source>
        <dbReference type="ARBA" id="ARBA00022475"/>
    </source>
</evidence>
<dbReference type="InterPro" id="IPR045276">
    <property type="entry name" value="YbiO_bact"/>
</dbReference>
<evidence type="ECO:0000256" key="7">
    <source>
        <dbReference type="SAM" id="Phobius"/>
    </source>
</evidence>
<feature type="domain" description="Mechanosensitive ion channel MscS C-terminal" evidence="10">
    <location>
        <begin position="618"/>
        <end position="704"/>
    </location>
</feature>
<comment type="subcellular location">
    <subcellularLocation>
        <location evidence="1">Cell membrane</location>
        <topology evidence="1">Multi-pass membrane protein</topology>
    </subcellularLocation>
</comment>
<dbReference type="Pfam" id="PF21088">
    <property type="entry name" value="MS_channel_1st"/>
    <property type="match status" value="1"/>
</dbReference>
<dbReference type="InterPro" id="IPR010920">
    <property type="entry name" value="LSM_dom_sf"/>
</dbReference>
<evidence type="ECO:0000256" key="4">
    <source>
        <dbReference type="ARBA" id="ARBA00022692"/>
    </source>
</evidence>
<dbReference type="RefSeq" id="WP_379874750.1">
    <property type="nucleotide sequence ID" value="NZ_JBHUIP010000003.1"/>
</dbReference>
<feature type="transmembrane region" description="Helical" evidence="7">
    <location>
        <begin position="525"/>
        <end position="547"/>
    </location>
</feature>
<evidence type="ECO:0000256" key="6">
    <source>
        <dbReference type="ARBA" id="ARBA00023136"/>
    </source>
</evidence>
<feature type="transmembrane region" description="Helical" evidence="7">
    <location>
        <begin position="170"/>
        <end position="195"/>
    </location>
</feature>
<keyword evidence="5 7" id="KW-1133">Transmembrane helix</keyword>
<evidence type="ECO:0000256" key="5">
    <source>
        <dbReference type="ARBA" id="ARBA00022989"/>
    </source>
</evidence>
<feature type="transmembrane region" description="Helical" evidence="7">
    <location>
        <begin position="201"/>
        <end position="226"/>
    </location>
</feature>
<proteinExistence type="inferred from homology"/>
<sequence length="731" mass="79614">MRISTRFLAFLAAAFLMVAPVHAQTPPPAGPSKAEADAVVKLLENDAERTKLIQQLKAISAVQAPAEPEAPSGWVSNLLANASDGIAKAGSEFADAARGLKDIPAAWDSLVSFSSDPQRLTKWGRLAGQIGVVLGAALLAEWIVFRLLTRPRRMLNERPVTSIVGRTVIFILRTIIDAVPIIVFGGVAVVVLGLLEPDRTARLIVTTLINANMLVRIVLAAGRAVLAPDNNRYRLVRLQDETANYHYLWLRRFVGVAIYGLMGLDALRYLGFGASLVGVLSRMIGLILATMAIVFVLQNKDAVRSYLRSDGPESRFKKWAGGLSTVRRRLADVWHILAILYIGAVFAVWAMSIPGGFTFLLRGTALTFLLWLAVRFGVRGLKRSLQAGFHVRGDTAKRFPNLEARANRYLPVMDIALRVAVYFIAAMALLQIWGLDSLVWLTEGAGRRVVSSAFLIGLVLALSVIVWEGASSLIERYLTETDDKGIIRQRSARVRTLLPLLRNALLVILTVMATLIVLAELGLNIAPLLAGAGVLGLAIGFGAQTLVKDVITGLFMLFEDTVSIGDVVDVGGGNSGSVEGITIRTLRIRDGSGAVLTIPFSNITSVKNMTRNFAVAAIDINVDYNTDVDHVRDLLLKIDEEIRNDPAFAGFILRPLDFHGVDSFGDNGVMIKSSSRTAAGKQWAVKREFFRRIKLAFDEQKVSIPFPQRVVRHIMDPNGPKDAKPPIVATD</sequence>
<feature type="transmembrane region" description="Helical" evidence="7">
    <location>
        <begin position="359"/>
        <end position="378"/>
    </location>
</feature>
<feature type="transmembrane region" description="Helical" evidence="7">
    <location>
        <begin position="270"/>
        <end position="297"/>
    </location>
</feature>
<dbReference type="Pfam" id="PF00924">
    <property type="entry name" value="MS_channel_2nd"/>
    <property type="match status" value="1"/>
</dbReference>
<dbReference type="Gene3D" id="1.10.287.1260">
    <property type="match status" value="1"/>
</dbReference>
<dbReference type="SUPFAM" id="SSF82861">
    <property type="entry name" value="Mechanosensitive channel protein MscS (YggB), transmembrane region"/>
    <property type="match status" value="1"/>
</dbReference>
<dbReference type="EMBL" id="JBHUIP010000003">
    <property type="protein sequence ID" value="MFD2261836.1"/>
    <property type="molecule type" value="Genomic_DNA"/>
</dbReference>
<dbReference type="Pfam" id="PF25392">
    <property type="entry name" value="MS_channel_TM1"/>
    <property type="match status" value="1"/>
</dbReference>
<comment type="similarity">
    <text evidence="2">Belongs to the MscS (TC 1.A.23) family.</text>
</comment>
<keyword evidence="3" id="KW-1003">Cell membrane</keyword>
<dbReference type="InterPro" id="IPR049142">
    <property type="entry name" value="MS_channel_1st"/>
</dbReference>
<dbReference type="Proteomes" id="UP001597295">
    <property type="component" value="Unassembled WGS sequence"/>
</dbReference>
<dbReference type="SUPFAM" id="SSF82689">
    <property type="entry name" value="Mechanosensitive channel protein MscS (YggB), C-terminal domain"/>
    <property type="match status" value="1"/>
</dbReference>
<accession>A0ABW5DMW1</accession>
<organism evidence="13 14">
    <name type="scientific">Lacibacterium aquatile</name>
    <dbReference type="NCBI Taxonomy" id="1168082"/>
    <lineage>
        <taxon>Bacteria</taxon>
        <taxon>Pseudomonadati</taxon>
        <taxon>Pseudomonadota</taxon>
        <taxon>Alphaproteobacteria</taxon>
        <taxon>Rhodospirillales</taxon>
        <taxon>Rhodospirillaceae</taxon>
    </lineage>
</organism>
<feature type="transmembrane region" description="Helical" evidence="7">
    <location>
        <begin position="247"/>
        <end position="264"/>
    </location>
</feature>
<dbReference type="InterPro" id="IPR057485">
    <property type="entry name" value="YbiO-like_TM1"/>
</dbReference>
<keyword evidence="14" id="KW-1185">Reference proteome</keyword>
<feature type="domain" description="Mechanosensitive ion channel transmembrane helices 2/3" evidence="11">
    <location>
        <begin position="504"/>
        <end position="544"/>
    </location>
</feature>
<evidence type="ECO:0000259" key="12">
    <source>
        <dbReference type="Pfam" id="PF25392"/>
    </source>
</evidence>
<dbReference type="InterPro" id="IPR006685">
    <property type="entry name" value="MscS_channel_2nd"/>
</dbReference>
<feature type="signal peptide" evidence="8">
    <location>
        <begin position="1"/>
        <end position="23"/>
    </location>
</feature>
<dbReference type="Gene3D" id="3.30.70.100">
    <property type="match status" value="1"/>
</dbReference>
<dbReference type="InterPro" id="IPR049278">
    <property type="entry name" value="MS_channel_C"/>
</dbReference>
<dbReference type="PANTHER" id="PTHR30460:SF0">
    <property type="entry name" value="MODERATE CONDUCTANCE MECHANOSENSITIVE CHANNEL YBIO"/>
    <property type="match status" value="1"/>
</dbReference>
<evidence type="ECO:0000259" key="11">
    <source>
        <dbReference type="Pfam" id="PF21088"/>
    </source>
</evidence>
<feature type="transmembrane region" description="Helical" evidence="7">
    <location>
        <begin position="415"/>
        <end position="433"/>
    </location>
</feature>
<keyword evidence="8" id="KW-0732">Signal</keyword>
<feature type="transmembrane region" description="Helical" evidence="7">
    <location>
        <begin position="126"/>
        <end position="149"/>
    </location>
</feature>
<reference evidence="14" key="1">
    <citation type="journal article" date="2019" name="Int. J. Syst. Evol. Microbiol.">
        <title>The Global Catalogue of Microorganisms (GCM) 10K type strain sequencing project: providing services to taxonomists for standard genome sequencing and annotation.</title>
        <authorList>
            <consortium name="The Broad Institute Genomics Platform"/>
            <consortium name="The Broad Institute Genome Sequencing Center for Infectious Disease"/>
            <person name="Wu L."/>
            <person name="Ma J."/>
        </authorList>
    </citation>
    <scope>NUCLEOTIDE SEQUENCE [LARGE SCALE GENOMIC DNA]</scope>
    <source>
        <strain evidence="14">CGMCC 1.19062</strain>
    </source>
</reference>
<name>A0ABW5DMW1_9PROT</name>